<feature type="region of interest" description="Disordered" evidence="1">
    <location>
        <begin position="1"/>
        <end position="21"/>
    </location>
</feature>
<comment type="caution">
    <text evidence="2">The sequence shown here is derived from an EMBL/GenBank/DDBJ whole genome shotgun (WGS) entry which is preliminary data.</text>
</comment>
<dbReference type="PATRIC" id="fig|1223523.3.peg.2113"/>
<accession>M3C9J8</accession>
<gene>
    <name evidence="2" type="ORF">H340_10320</name>
</gene>
<sequence>MPRPRRTRLQHTRQRPDQFTSDLCHRGASADVTTGWAVMARVIARAVATTAGMCTAGCLRPGGAMAETAAMVAPRREDGVPMRRHGS</sequence>
<dbReference type="Proteomes" id="UP000011740">
    <property type="component" value="Unassembled WGS sequence"/>
</dbReference>
<evidence type="ECO:0000313" key="2">
    <source>
        <dbReference type="EMBL" id="EMF00651.1"/>
    </source>
</evidence>
<protein>
    <submittedName>
        <fullName evidence="2">Uncharacterized protein</fullName>
    </submittedName>
</protein>
<feature type="compositionally biased region" description="Basic residues" evidence="1">
    <location>
        <begin position="1"/>
        <end position="13"/>
    </location>
</feature>
<name>M3C9J8_STRM1</name>
<dbReference type="AlphaFoldDB" id="M3C9J8"/>
<evidence type="ECO:0000256" key="1">
    <source>
        <dbReference type="SAM" id="MobiDB-lite"/>
    </source>
</evidence>
<proteinExistence type="predicted"/>
<reference evidence="2 3" key="1">
    <citation type="journal article" date="2013" name="Genome Announc.">
        <title>Whole-Genome Shotgun Assembly and Analysis of the Genome of Streptomyces mobaraensis DSM 40847, a Strain for Industrial Production of Microbial Transglutaminase.</title>
        <authorList>
            <person name="Yang H."/>
            <person name="He T."/>
            <person name="Wu W."/>
            <person name="Zhu W."/>
            <person name="Lu B."/>
            <person name="Sun W."/>
        </authorList>
    </citation>
    <scope>NUCLEOTIDE SEQUENCE [LARGE SCALE GENOMIC DNA]</scope>
    <source>
        <strain evidence="2 3">DSM 40847</strain>
    </source>
</reference>
<organism evidence="2 3">
    <name type="scientific">Streptomyces mobaraensis (strain ATCC 29032 / DSM 40847 / JCM 4168 / NBRC 13819 / NCIMB 11159 / IPCR 16-22)</name>
    <dbReference type="NCBI Taxonomy" id="1223523"/>
    <lineage>
        <taxon>Bacteria</taxon>
        <taxon>Bacillati</taxon>
        <taxon>Actinomycetota</taxon>
        <taxon>Actinomycetes</taxon>
        <taxon>Kitasatosporales</taxon>
        <taxon>Streptomycetaceae</taxon>
        <taxon>Streptomyces</taxon>
    </lineage>
</organism>
<dbReference type="EMBL" id="AORZ01000023">
    <property type="protein sequence ID" value="EMF00651.1"/>
    <property type="molecule type" value="Genomic_DNA"/>
</dbReference>
<evidence type="ECO:0000313" key="3">
    <source>
        <dbReference type="Proteomes" id="UP000011740"/>
    </source>
</evidence>